<feature type="non-terminal residue" evidence="16">
    <location>
        <position position="300"/>
    </location>
</feature>
<evidence type="ECO:0000256" key="11">
    <source>
        <dbReference type="ARBA" id="ARBA00023034"/>
    </source>
</evidence>
<evidence type="ECO:0000259" key="15">
    <source>
        <dbReference type="Pfam" id="PF16363"/>
    </source>
</evidence>
<dbReference type="Gene3D" id="3.40.50.720">
    <property type="entry name" value="NAD(P)-binding Rossmann-like Domain"/>
    <property type="match status" value="1"/>
</dbReference>
<evidence type="ECO:0000256" key="2">
    <source>
        <dbReference type="ARBA" id="ARBA00004447"/>
    </source>
</evidence>
<keyword evidence="9" id="KW-1133">Transmembrane helix</keyword>
<dbReference type="InterPro" id="IPR036291">
    <property type="entry name" value="NAD(P)-bd_dom_sf"/>
</dbReference>
<evidence type="ECO:0000313" key="16">
    <source>
        <dbReference type="EMBL" id="HHJ64457.1"/>
    </source>
</evidence>
<accession>A0A7C5Q535</accession>
<dbReference type="Pfam" id="PF16363">
    <property type="entry name" value="GDP_Man_Dehyd"/>
    <property type="match status" value="1"/>
</dbReference>
<dbReference type="PRINTS" id="PR01713">
    <property type="entry name" value="NUCEPIMERASE"/>
</dbReference>
<proteinExistence type="inferred from homology"/>
<keyword evidence="10" id="KW-0520">NAD</keyword>
<comment type="subcellular location">
    <subcellularLocation>
        <location evidence="2">Golgi apparatus</location>
        <location evidence="2">Golgi stack membrane</location>
        <topology evidence="2">Single-pass type II membrane protein</topology>
    </subcellularLocation>
</comment>
<dbReference type="EC" id="4.1.1.35" evidence="5"/>
<comment type="similarity">
    <text evidence="4">Belongs to the NAD(P)-dependent epimerase/dehydratase family. UDP-glucuronic acid decarboxylase subfamily.</text>
</comment>
<reference evidence="16" key="1">
    <citation type="journal article" date="2020" name="mSystems">
        <title>Genome- and Community-Level Interaction Insights into Carbon Utilization and Element Cycling Functions of Hydrothermarchaeota in Hydrothermal Sediment.</title>
        <authorList>
            <person name="Zhou Z."/>
            <person name="Liu Y."/>
            <person name="Xu W."/>
            <person name="Pan J."/>
            <person name="Luo Z.H."/>
            <person name="Li M."/>
        </authorList>
    </citation>
    <scope>NUCLEOTIDE SEQUENCE [LARGE SCALE GENOMIC DNA]</scope>
    <source>
        <strain evidence="16">HyVt-501</strain>
    </source>
</reference>
<dbReference type="PANTHER" id="PTHR43078">
    <property type="entry name" value="UDP-GLUCURONIC ACID DECARBOXYLASE-RELATED"/>
    <property type="match status" value="1"/>
</dbReference>
<keyword evidence="12" id="KW-0472">Membrane</keyword>
<dbReference type="GO" id="GO:0070403">
    <property type="term" value="F:NAD+ binding"/>
    <property type="evidence" value="ECO:0007669"/>
    <property type="project" value="InterPro"/>
</dbReference>
<dbReference type="Proteomes" id="UP000885792">
    <property type="component" value="Unassembled WGS sequence"/>
</dbReference>
<dbReference type="FunFam" id="3.40.50.720:FF:000065">
    <property type="entry name" value="UDP-glucuronic acid decarboxylase 1"/>
    <property type="match status" value="1"/>
</dbReference>
<evidence type="ECO:0000256" key="6">
    <source>
        <dbReference type="ARBA" id="ARBA00022692"/>
    </source>
</evidence>
<evidence type="ECO:0000256" key="3">
    <source>
        <dbReference type="ARBA" id="ARBA00005100"/>
    </source>
</evidence>
<sequence length="300" mass="33758">MRVLITGAAGFIGSHLCEKFLEEGHEVIGLDNFLTGSPDNIAHLFRNPRFTFYKYDVTNFIYVSGDLELILHFACPASPVDYMNHPIHTMKVDSLGTLHTLGLAREKSARYLLASTSEVYGNPTVHPQPETYWGNVNPLGPRSVYDEAKRFSEALTMAYHREHGIDVRIARIFNTYGPRMRMNDGRVIPNFVCQALTGRPLTVYGDGTQTRSFCYIDDLVEGIYLLAVRDDLAGEVFNLGNPEELKVLDLARLVLEVSGSTSQIVFRERPPDDPDRRRPDISKAKKILGWEPKTGVREGI</sequence>
<keyword evidence="7" id="KW-0210">Decarboxylase</keyword>
<evidence type="ECO:0000256" key="10">
    <source>
        <dbReference type="ARBA" id="ARBA00023027"/>
    </source>
</evidence>
<name>A0A7C5Q535_AQUAO</name>
<keyword evidence="11" id="KW-0333">Golgi apparatus</keyword>
<keyword evidence="8" id="KW-0735">Signal-anchor</keyword>
<dbReference type="SUPFAM" id="SSF51735">
    <property type="entry name" value="NAD(P)-binding Rossmann-fold domains"/>
    <property type="match status" value="1"/>
</dbReference>
<organism evidence="16">
    <name type="scientific">Aquifex aeolicus</name>
    <dbReference type="NCBI Taxonomy" id="63363"/>
    <lineage>
        <taxon>Bacteria</taxon>
        <taxon>Pseudomonadati</taxon>
        <taxon>Aquificota</taxon>
        <taxon>Aquificia</taxon>
        <taxon>Aquificales</taxon>
        <taxon>Aquificaceae</taxon>
        <taxon>Aquifex</taxon>
    </lineage>
</organism>
<feature type="domain" description="NAD(P)-binding" evidence="15">
    <location>
        <begin position="4"/>
        <end position="300"/>
    </location>
</feature>
<keyword evidence="13" id="KW-0325">Glycoprotein</keyword>
<dbReference type="InterPro" id="IPR044516">
    <property type="entry name" value="UXS-like"/>
</dbReference>
<dbReference type="EMBL" id="DRNB01000216">
    <property type="protein sequence ID" value="HHJ64457.1"/>
    <property type="molecule type" value="Genomic_DNA"/>
</dbReference>
<evidence type="ECO:0000256" key="9">
    <source>
        <dbReference type="ARBA" id="ARBA00022989"/>
    </source>
</evidence>
<dbReference type="PANTHER" id="PTHR43078:SF6">
    <property type="entry name" value="UDP-GLUCURONIC ACID DECARBOXYLASE 1"/>
    <property type="match status" value="1"/>
</dbReference>
<evidence type="ECO:0000256" key="4">
    <source>
        <dbReference type="ARBA" id="ARBA00007505"/>
    </source>
</evidence>
<gene>
    <name evidence="16" type="ORF">ENJ61_06065</name>
</gene>
<dbReference type="GO" id="GO:0048040">
    <property type="term" value="F:UDP-glucuronate decarboxylase activity"/>
    <property type="evidence" value="ECO:0007669"/>
    <property type="project" value="UniProtKB-EC"/>
</dbReference>
<protein>
    <recommendedName>
        <fullName evidence="5">UDP-glucuronate decarboxylase</fullName>
        <ecNumber evidence="5">4.1.1.35</ecNumber>
    </recommendedName>
</protein>
<dbReference type="GO" id="GO:0033320">
    <property type="term" value="P:UDP-D-xylose biosynthetic process"/>
    <property type="evidence" value="ECO:0007669"/>
    <property type="project" value="UniProtKB-UniPathway"/>
</dbReference>
<evidence type="ECO:0000256" key="1">
    <source>
        <dbReference type="ARBA" id="ARBA00001911"/>
    </source>
</evidence>
<comment type="caution">
    <text evidence="16">The sequence shown here is derived from an EMBL/GenBank/DDBJ whole genome shotgun (WGS) entry which is preliminary data.</text>
</comment>
<dbReference type="GO" id="GO:0005737">
    <property type="term" value="C:cytoplasm"/>
    <property type="evidence" value="ECO:0007669"/>
    <property type="project" value="TreeGrafter"/>
</dbReference>
<comment type="cofactor">
    <cofactor evidence="1">
        <name>NAD(+)</name>
        <dbReference type="ChEBI" id="CHEBI:57540"/>
    </cofactor>
</comment>
<dbReference type="GO" id="GO:0042732">
    <property type="term" value="P:D-xylose metabolic process"/>
    <property type="evidence" value="ECO:0007669"/>
    <property type="project" value="InterPro"/>
</dbReference>
<comment type="pathway">
    <text evidence="3">Nucleotide-sugar biosynthesis; UDP-alpha-D-xylose biosynthesis; UDP-alpha-D-xylose from UDP-alpha-D-glucuronate: step 1/1.</text>
</comment>
<keyword evidence="14" id="KW-0456">Lyase</keyword>
<evidence type="ECO:0000256" key="12">
    <source>
        <dbReference type="ARBA" id="ARBA00023136"/>
    </source>
</evidence>
<keyword evidence="6" id="KW-0812">Transmembrane</keyword>
<dbReference type="CDD" id="cd05230">
    <property type="entry name" value="UGD_SDR_e"/>
    <property type="match status" value="1"/>
</dbReference>
<evidence type="ECO:0000256" key="14">
    <source>
        <dbReference type="ARBA" id="ARBA00023239"/>
    </source>
</evidence>
<evidence type="ECO:0000256" key="5">
    <source>
        <dbReference type="ARBA" id="ARBA00012290"/>
    </source>
</evidence>
<dbReference type="InterPro" id="IPR016040">
    <property type="entry name" value="NAD(P)-bd_dom"/>
</dbReference>
<dbReference type="UniPathway" id="UPA00796">
    <property type="reaction ID" value="UER00771"/>
</dbReference>
<dbReference type="AlphaFoldDB" id="A0A7C5Q535"/>
<evidence type="ECO:0000256" key="7">
    <source>
        <dbReference type="ARBA" id="ARBA00022793"/>
    </source>
</evidence>
<evidence type="ECO:0000256" key="8">
    <source>
        <dbReference type="ARBA" id="ARBA00022968"/>
    </source>
</evidence>
<evidence type="ECO:0000256" key="13">
    <source>
        <dbReference type="ARBA" id="ARBA00023180"/>
    </source>
</evidence>